<dbReference type="GO" id="GO:0030289">
    <property type="term" value="C:protein phosphatase 4 complex"/>
    <property type="evidence" value="ECO:0000318"/>
    <property type="project" value="GO_Central"/>
</dbReference>
<dbReference type="OrthoDB" id="27483at2759"/>
<evidence type="ECO:0000259" key="4">
    <source>
        <dbReference type="Pfam" id="PF22972"/>
    </source>
</evidence>
<dbReference type="GO" id="GO:0006974">
    <property type="term" value="P:DNA damage response"/>
    <property type="evidence" value="ECO:0000318"/>
    <property type="project" value="GO_Central"/>
</dbReference>
<dbReference type="PANTHER" id="PTHR23318">
    <property type="entry name" value="ATP SYNTHASE GAMMA-RELATED"/>
    <property type="match status" value="1"/>
</dbReference>
<feature type="domain" description="PP4R3 EVH1-like" evidence="4">
    <location>
        <begin position="6"/>
        <end position="101"/>
    </location>
</feature>
<dbReference type="Pfam" id="PF04802">
    <property type="entry name" value="PP4R3"/>
    <property type="match status" value="1"/>
</dbReference>
<dbReference type="Ensembl" id="ENSPTRT00000080285.1">
    <property type="protein sequence ID" value="ENSPTRP00000084387.1"/>
    <property type="gene ID" value="ENSPTRG00000048068.1"/>
</dbReference>
<dbReference type="RefSeq" id="XP_528914.1">
    <property type="nucleotide sequence ID" value="XM_528914.8"/>
</dbReference>
<dbReference type="InterPro" id="IPR006887">
    <property type="entry name" value="P4R3-like_central_dom"/>
</dbReference>
<accession>A0A2I3T579</accession>
<feature type="compositionally biased region" description="Basic and acidic residues" evidence="2">
    <location>
        <begin position="749"/>
        <end position="765"/>
    </location>
</feature>
<feature type="domain" description="Serine/threonine-protein phosphatase 4 regulatory subunit 3-like central" evidence="3">
    <location>
        <begin position="143"/>
        <end position="647"/>
    </location>
</feature>
<protein>
    <submittedName>
        <fullName evidence="5">Protein phosphatase 4 regulatory subunit 3C</fullName>
    </submittedName>
</protein>
<reference evidence="5 6" key="1">
    <citation type="journal article" date="2005" name="Nature">
        <title>Initial sequence of the chimpanzee genome and comparison with the human genome.</title>
        <authorList>
            <consortium name="Chimpanzee sequencing and analysis consortium"/>
        </authorList>
    </citation>
    <scope>NUCLEOTIDE SEQUENCE [LARGE SCALE GENOMIC DNA]</scope>
</reference>
<dbReference type="SUPFAM" id="SSF50729">
    <property type="entry name" value="PH domain-like"/>
    <property type="match status" value="1"/>
</dbReference>
<evidence type="ECO:0000313" key="6">
    <source>
        <dbReference type="Proteomes" id="UP000002277"/>
    </source>
</evidence>
<dbReference type="Pfam" id="PF22972">
    <property type="entry name" value="EVH1_PP4R3"/>
    <property type="match status" value="1"/>
</dbReference>
<accession>A0A2J8L3A1</accession>
<dbReference type="InterPro" id="IPR051137">
    <property type="entry name" value="PP4R3-like"/>
</dbReference>
<dbReference type="CTD" id="139420"/>
<dbReference type="Proteomes" id="UP000002277">
    <property type="component" value="Chromosome X"/>
</dbReference>
<feature type="compositionally biased region" description="Low complexity" evidence="2">
    <location>
        <begin position="769"/>
        <end position="779"/>
    </location>
</feature>
<dbReference type="InParanoid" id="A0A2I3T579"/>
<gene>
    <name evidence="5" type="primary">PPP4R3C</name>
</gene>
<feature type="region of interest" description="Disordered" evidence="2">
    <location>
        <begin position="708"/>
        <end position="832"/>
    </location>
</feature>
<feature type="compositionally biased region" description="Acidic residues" evidence="2">
    <location>
        <begin position="801"/>
        <end position="819"/>
    </location>
</feature>
<sequence>MAGLRYSVKVYVLNEDEEWNNLGTGQISSTYDEQFQGMSLLVRSDSDGSVILRSQIPPDRPYGKYQETLIVWYEAENQGLVLKFQDPAGCQDIWKEICQAQGKDPSIQTAVNISDEPEEDFNEMSVISNMVVLPDCELNTLDQIADIVTSVFSSPITDRERLAEILKNEAYIPKLLQLFHTCENLQNTEGLHHLYEIIKGILFLNEACLFEIMFSDECIMDVVGCLEYDPALDQPKRHRDFLTNDAKFKEVIPITNSELRQKIHQTYRLQYIYDILLPVPSIFEDNFLSTLTTFIFSNKAEIVSMLQKDHKFLYEVFAQLKDETTHDDRRCELLFFFKELCSFSQALQPQSKDALFETLIQLGVLPALKIVMIRDDLQVRSAAAVICAYLVEYSPSRIREFIISEAHVCKDSDLFINVIIKQMICDTEPELGGAVHLMVVLHTLLDPRNMLTTPEKSERSEFLHFFYKHCMHKFTAPLLAATSQHNCEEDDIAGYDTSKNCPNDNQTAQLLALILELLTFCIQHHTFYIRSYILNKDLLRKALILMNSKHTHLILCVLRFMRRMICLNDEAYNNYIIKGNLFEPVVNALLDNGTRYNMLNSAILELFEYIRVENIKSLVSHIVEKFYNTLESIEYVQTFKGLKIKYENERDRQSQIQKNLHSVLENIVVFRGTIEEIGLEEEICFMEDAGEAVMPPLEDDDEFMETKRTQEGEAVMPPLEDDDKFTETKRTHQEGEAVMPPLEDDDEFMETKRTQEHEDKVDSPKRTSSGDFKFSSSYSACAAIGTGSPSGSSVVRLVDHPDDEEEKEEDEEEKEEDKEYETSPKKKPRLSS</sequence>
<evidence type="ECO:0000256" key="1">
    <source>
        <dbReference type="ARBA" id="ARBA00008809"/>
    </source>
</evidence>
<comment type="similarity">
    <text evidence="1">Belongs to the SMEK family.</text>
</comment>
<dbReference type="EMBL" id="AC193906">
    <property type="status" value="NOT_ANNOTATED_CDS"/>
    <property type="molecule type" value="Genomic_DNA"/>
</dbReference>
<dbReference type="PANTHER" id="PTHR23318:SF25">
    <property type="entry name" value="PROTEIN PPP4R3C"/>
    <property type="match status" value="1"/>
</dbReference>
<reference evidence="5" key="3">
    <citation type="submission" date="2025-09" db="UniProtKB">
        <authorList>
            <consortium name="Ensembl"/>
        </authorList>
    </citation>
    <scope>IDENTIFICATION</scope>
</reference>
<dbReference type="FunCoup" id="A0A2I3T579">
    <property type="interactions" value="8"/>
</dbReference>
<dbReference type="GeneID" id="473543"/>
<reference evidence="5" key="2">
    <citation type="submission" date="2025-08" db="UniProtKB">
        <authorList>
            <consortium name="Ensembl"/>
        </authorList>
    </citation>
    <scope>IDENTIFICATION</scope>
</reference>
<organism evidence="5 6">
    <name type="scientific">Pan troglodytes</name>
    <name type="common">Chimpanzee</name>
    <dbReference type="NCBI Taxonomy" id="9598"/>
    <lineage>
        <taxon>Eukaryota</taxon>
        <taxon>Metazoa</taxon>
        <taxon>Chordata</taxon>
        <taxon>Craniata</taxon>
        <taxon>Vertebrata</taxon>
        <taxon>Euteleostomi</taxon>
        <taxon>Mammalia</taxon>
        <taxon>Eutheria</taxon>
        <taxon>Euarchontoglires</taxon>
        <taxon>Primates</taxon>
        <taxon>Haplorrhini</taxon>
        <taxon>Catarrhini</taxon>
        <taxon>Hominidae</taxon>
        <taxon>Pan</taxon>
    </lineage>
</organism>
<dbReference type="SUPFAM" id="SSF48371">
    <property type="entry name" value="ARM repeat"/>
    <property type="match status" value="1"/>
</dbReference>
<dbReference type="InterPro" id="IPR055236">
    <property type="entry name" value="EVH1_PP4R3"/>
</dbReference>
<dbReference type="OMA" id="HFFYKHC"/>
<dbReference type="GO" id="GO:0005654">
    <property type="term" value="C:nucleoplasm"/>
    <property type="evidence" value="ECO:0000318"/>
    <property type="project" value="GO_Central"/>
</dbReference>
<feature type="compositionally biased region" description="Basic and acidic residues" evidence="2">
    <location>
        <begin position="725"/>
        <end position="735"/>
    </location>
</feature>
<dbReference type="GO" id="GO:0072542">
    <property type="term" value="F:protein phosphatase activator activity"/>
    <property type="evidence" value="ECO:0000318"/>
    <property type="project" value="GO_Central"/>
</dbReference>
<dbReference type="InterPro" id="IPR016024">
    <property type="entry name" value="ARM-type_fold"/>
</dbReference>
<dbReference type="GeneTree" id="ENSGT00390000018199"/>
<proteinExistence type="inferred from homology"/>
<dbReference type="Bgee" id="ENSPTRG00000048068">
    <property type="expression patterns" value="Expressed in testis"/>
</dbReference>
<dbReference type="Gene3D" id="2.30.29.30">
    <property type="entry name" value="Pleckstrin-homology domain (PH domain)/Phosphotyrosine-binding domain (PTB)"/>
    <property type="match status" value="1"/>
</dbReference>
<evidence type="ECO:0000313" key="5">
    <source>
        <dbReference type="Ensembl" id="ENSPTRP00000084387.1"/>
    </source>
</evidence>
<evidence type="ECO:0000259" key="3">
    <source>
        <dbReference type="Pfam" id="PF04802"/>
    </source>
</evidence>
<dbReference type="KEGG" id="ptr:473543"/>
<dbReference type="AlphaFoldDB" id="A0A2I3T579"/>
<dbReference type="GO" id="GO:2000779">
    <property type="term" value="P:regulation of double-strand break repair"/>
    <property type="evidence" value="ECO:0000318"/>
    <property type="project" value="GO_Central"/>
</dbReference>
<keyword evidence="6" id="KW-1185">Reference proteome</keyword>
<dbReference type="InterPro" id="IPR011993">
    <property type="entry name" value="PH-like_dom_sf"/>
</dbReference>
<name>A0A2I3T579_PANTR</name>
<dbReference type="STRING" id="9598.ENSPTRP00000084387"/>
<evidence type="ECO:0000256" key="2">
    <source>
        <dbReference type="SAM" id="MobiDB-lite"/>
    </source>
</evidence>